<keyword evidence="1 4" id="KW-0349">Heme</keyword>
<dbReference type="PANTHER" id="PTHR30600">
    <property type="entry name" value="CYTOCHROME C PEROXIDASE-RELATED"/>
    <property type="match status" value="1"/>
</dbReference>
<name>A0A2S2CZY9_9PROT</name>
<keyword evidence="2 4" id="KW-0479">Metal-binding</keyword>
<dbReference type="EMBL" id="CP029357">
    <property type="protein sequence ID" value="AWK89777.1"/>
    <property type="molecule type" value="Genomic_DNA"/>
</dbReference>
<feature type="domain" description="Cytochrome c" evidence="5">
    <location>
        <begin position="253"/>
        <end position="385"/>
    </location>
</feature>
<evidence type="ECO:0000313" key="7">
    <source>
        <dbReference type="Proteomes" id="UP000245629"/>
    </source>
</evidence>
<accession>A0A2S2CZY9</accession>
<dbReference type="InterPro" id="IPR009056">
    <property type="entry name" value="Cyt_c-like_dom"/>
</dbReference>
<dbReference type="GO" id="GO:0046872">
    <property type="term" value="F:metal ion binding"/>
    <property type="evidence" value="ECO:0007669"/>
    <property type="project" value="UniProtKB-KW"/>
</dbReference>
<evidence type="ECO:0000256" key="3">
    <source>
        <dbReference type="ARBA" id="ARBA00023004"/>
    </source>
</evidence>
<dbReference type="InterPro" id="IPR010538">
    <property type="entry name" value="DHOR"/>
</dbReference>
<dbReference type="InterPro" id="IPR051395">
    <property type="entry name" value="Cytochrome_c_Peroxidase/MauG"/>
</dbReference>
<evidence type="ECO:0000256" key="2">
    <source>
        <dbReference type="ARBA" id="ARBA00022723"/>
    </source>
</evidence>
<evidence type="ECO:0000313" key="6">
    <source>
        <dbReference type="EMBL" id="AWK89777.1"/>
    </source>
</evidence>
<sequence>MWVTAPTVTHANDGLGPLYNARSCATCHPKGGGGRPPDPAAEGDQGVGYLVKLNGDPVYGRQIQTNAVLGQTIEGRPRLRYREEAVRLPDGGTVRLRRPVLEIADLGYGPLAGATALSARVAPPVHGMGLLERIPEADILAGADPDDRNGDGVRGRPNRITVDGVPQLGRFGWKATHPTLTRQDSEAFSLDIGMSTPAFPDPWGDCTEAQGDCRRGPHGSSPQYEGLEIPSTIIGLIDGYLRGLPPDGGLEPPKDAAGSALFAATGCAACHRPSFTTAEDPAHPDLSRRRIFPFSDLLLHDLGPDLADGVPMGEARGQDWRTTPLWGLQRRAGGDGRLSLLHDGRARSVTEAILWHGGEAAGARSAFMALPAAERRHLARFVLGL</sequence>
<dbReference type="Gene3D" id="1.10.760.10">
    <property type="entry name" value="Cytochrome c-like domain"/>
    <property type="match status" value="1"/>
</dbReference>
<dbReference type="GO" id="GO:0020037">
    <property type="term" value="F:heme binding"/>
    <property type="evidence" value="ECO:0007669"/>
    <property type="project" value="InterPro"/>
</dbReference>
<keyword evidence="6" id="KW-0614">Plasmid</keyword>
<dbReference type="Proteomes" id="UP000245629">
    <property type="component" value="Plasmid unnamed2"/>
</dbReference>
<dbReference type="GO" id="GO:0009055">
    <property type="term" value="F:electron transfer activity"/>
    <property type="evidence" value="ECO:0007669"/>
    <property type="project" value="InterPro"/>
</dbReference>
<keyword evidence="3 4" id="KW-0408">Iron</keyword>
<dbReference type="GO" id="GO:0004130">
    <property type="term" value="F:cytochrome-c peroxidase activity"/>
    <property type="evidence" value="ECO:0007669"/>
    <property type="project" value="TreeGrafter"/>
</dbReference>
<evidence type="ECO:0000256" key="4">
    <source>
        <dbReference type="PROSITE-ProRule" id="PRU00433"/>
    </source>
</evidence>
<reference evidence="7" key="1">
    <citation type="submission" date="2018-05" db="EMBL/GenBank/DDBJ databases">
        <title>Azospirillum thermophila sp. nov., a novel isolated from hot spring.</title>
        <authorList>
            <person name="Zhao Z."/>
        </authorList>
    </citation>
    <scope>NUCLEOTIDE SEQUENCE [LARGE SCALE GENOMIC DNA]</scope>
    <source>
        <strain evidence="7">CFH 70021</strain>
        <plasmid evidence="7">unnamed2</plasmid>
    </source>
</reference>
<dbReference type="PANTHER" id="PTHR30600:SF4">
    <property type="entry name" value="CYTOCHROME C DOMAIN-CONTAINING PROTEIN"/>
    <property type="match status" value="1"/>
</dbReference>
<dbReference type="KEGG" id="azz:DEW08_25095"/>
<dbReference type="SUPFAM" id="SSF46626">
    <property type="entry name" value="Cytochrome c"/>
    <property type="match status" value="1"/>
</dbReference>
<dbReference type="PIRSF" id="PIRSF028099">
    <property type="entry name" value="DUF1111"/>
    <property type="match status" value="1"/>
</dbReference>
<evidence type="ECO:0000256" key="1">
    <source>
        <dbReference type="ARBA" id="ARBA00022617"/>
    </source>
</evidence>
<keyword evidence="7" id="KW-1185">Reference proteome</keyword>
<proteinExistence type="predicted"/>
<dbReference type="PROSITE" id="PS51007">
    <property type="entry name" value="CYTC"/>
    <property type="match status" value="1"/>
</dbReference>
<organism evidence="6 7">
    <name type="scientific">Azospirillum thermophilum</name>
    <dbReference type="NCBI Taxonomy" id="2202148"/>
    <lineage>
        <taxon>Bacteria</taxon>
        <taxon>Pseudomonadati</taxon>
        <taxon>Pseudomonadota</taxon>
        <taxon>Alphaproteobacteria</taxon>
        <taxon>Rhodospirillales</taxon>
        <taxon>Azospirillaceae</taxon>
        <taxon>Azospirillum</taxon>
    </lineage>
</organism>
<dbReference type="OrthoDB" id="9805202at2"/>
<evidence type="ECO:0000259" key="5">
    <source>
        <dbReference type="PROSITE" id="PS51007"/>
    </source>
</evidence>
<gene>
    <name evidence="6" type="ORF">DEW08_25095</name>
</gene>
<dbReference type="Pfam" id="PF06537">
    <property type="entry name" value="DHOR"/>
    <property type="match status" value="1"/>
</dbReference>
<protein>
    <recommendedName>
        <fullName evidence="5">Cytochrome c domain-containing protein</fullName>
    </recommendedName>
</protein>
<dbReference type="InterPro" id="IPR036909">
    <property type="entry name" value="Cyt_c-like_dom_sf"/>
</dbReference>
<geneLocation type="plasmid" evidence="6 7">
    <name>unnamed2</name>
</geneLocation>
<dbReference type="AlphaFoldDB" id="A0A2S2CZY9"/>